<organism evidence="1 2">
    <name type="scientific">Pedococcus dokdonensis</name>
    <dbReference type="NCBI Taxonomy" id="443156"/>
    <lineage>
        <taxon>Bacteria</taxon>
        <taxon>Bacillati</taxon>
        <taxon>Actinomycetota</taxon>
        <taxon>Actinomycetes</taxon>
        <taxon>Micrococcales</taxon>
        <taxon>Intrasporangiaceae</taxon>
        <taxon>Pedococcus</taxon>
    </lineage>
</organism>
<keyword evidence="2" id="KW-1185">Reference proteome</keyword>
<proteinExistence type="predicted"/>
<dbReference type="AlphaFoldDB" id="A0A1H0PTT4"/>
<reference evidence="2" key="1">
    <citation type="submission" date="2016-10" db="EMBL/GenBank/DDBJ databases">
        <authorList>
            <person name="Varghese N."/>
            <person name="Submissions S."/>
        </authorList>
    </citation>
    <scope>NUCLEOTIDE SEQUENCE [LARGE SCALE GENOMIC DNA]</scope>
    <source>
        <strain evidence="2">DSM 22329</strain>
    </source>
</reference>
<protein>
    <submittedName>
        <fullName evidence="1">Uncharacterized protein</fullName>
    </submittedName>
</protein>
<gene>
    <name evidence="1" type="ORF">SAMN04489867_1376</name>
</gene>
<evidence type="ECO:0000313" key="1">
    <source>
        <dbReference type="EMBL" id="SDP08523.1"/>
    </source>
</evidence>
<dbReference type="Proteomes" id="UP000199077">
    <property type="component" value="Chromosome I"/>
</dbReference>
<accession>A0A1H0PTT4</accession>
<evidence type="ECO:0000313" key="2">
    <source>
        <dbReference type="Proteomes" id="UP000199077"/>
    </source>
</evidence>
<sequence>MSGRVAWEVRPLSSVGPVNLGSDEATALRLLEAEPGWRATQRSAPPARRHSVKYQSGLFVQIELDDSEAVEAIEVWYPHHGGPQLTLHHLPLFGLTAKEARAQLPREGSPIIEDGNGFIMRGYELGLTVEDGRIAAVLIGVRGYYDFLDDV</sequence>
<name>A0A1H0PTT4_9MICO</name>
<dbReference type="EMBL" id="LT629711">
    <property type="protein sequence ID" value="SDP08523.1"/>
    <property type="molecule type" value="Genomic_DNA"/>
</dbReference>